<dbReference type="Gene3D" id="4.10.60.10">
    <property type="entry name" value="Zinc finger, CCHC-type"/>
    <property type="match status" value="1"/>
</dbReference>
<feature type="domain" description="CCHC-type" evidence="3">
    <location>
        <begin position="119"/>
        <end position="134"/>
    </location>
</feature>
<protein>
    <recommendedName>
        <fullName evidence="3">CCHC-type domain-containing protein</fullName>
    </recommendedName>
</protein>
<dbReference type="PROSITE" id="PS50158">
    <property type="entry name" value="ZF_CCHC"/>
    <property type="match status" value="1"/>
</dbReference>
<dbReference type="Proteomes" id="UP000285060">
    <property type="component" value="Unassembled WGS sequence"/>
</dbReference>
<reference evidence="4 5" key="1">
    <citation type="submission" date="2018-08" db="EMBL/GenBank/DDBJ databases">
        <title>Aphanomyces genome sequencing and annotation.</title>
        <authorList>
            <person name="Minardi D."/>
            <person name="Oidtmann B."/>
            <person name="Van Der Giezen M."/>
            <person name="Studholme D.J."/>
        </authorList>
    </citation>
    <scope>NUCLEOTIDE SEQUENCE [LARGE SCALE GENOMIC DNA]</scope>
    <source>
        <strain evidence="4 5">NJM0002</strain>
    </source>
</reference>
<feature type="region of interest" description="Disordered" evidence="2">
    <location>
        <begin position="91"/>
        <end position="118"/>
    </location>
</feature>
<dbReference type="GO" id="GO:0003676">
    <property type="term" value="F:nucleic acid binding"/>
    <property type="evidence" value="ECO:0007669"/>
    <property type="project" value="InterPro"/>
</dbReference>
<organism evidence="4 5">
    <name type="scientific">Aphanomyces invadans</name>
    <dbReference type="NCBI Taxonomy" id="157072"/>
    <lineage>
        <taxon>Eukaryota</taxon>
        <taxon>Sar</taxon>
        <taxon>Stramenopiles</taxon>
        <taxon>Oomycota</taxon>
        <taxon>Saprolegniomycetes</taxon>
        <taxon>Saprolegniales</taxon>
        <taxon>Verrucalvaceae</taxon>
        <taxon>Aphanomyces</taxon>
    </lineage>
</organism>
<feature type="compositionally biased region" description="Basic and acidic residues" evidence="2">
    <location>
        <begin position="147"/>
        <end position="156"/>
    </location>
</feature>
<accession>A0A418AHS0</accession>
<dbReference type="InterPro" id="IPR054722">
    <property type="entry name" value="PolX-like_BBD"/>
</dbReference>
<dbReference type="SUPFAM" id="SSF57756">
    <property type="entry name" value="Retrovirus zinc finger-like domains"/>
    <property type="match status" value="1"/>
</dbReference>
<comment type="caution">
    <text evidence="4">The sequence shown here is derived from an EMBL/GenBank/DDBJ whole genome shotgun (WGS) entry which is preliminary data.</text>
</comment>
<keyword evidence="1" id="KW-0479">Metal-binding</keyword>
<keyword evidence="1" id="KW-0862">Zinc</keyword>
<dbReference type="VEuPathDB" id="FungiDB:H310_13018"/>
<evidence type="ECO:0000259" key="3">
    <source>
        <dbReference type="PROSITE" id="PS50158"/>
    </source>
</evidence>
<dbReference type="SMART" id="SM00343">
    <property type="entry name" value="ZnF_C2HC"/>
    <property type="match status" value="1"/>
</dbReference>
<keyword evidence="1" id="KW-0863">Zinc-finger</keyword>
<dbReference type="InterPro" id="IPR001878">
    <property type="entry name" value="Znf_CCHC"/>
</dbReference>
<evidence type="ECO:0000256" key="1">
    <source>
        <dbReference type="PROSITE-ProRule" id="PRU00047"/>
    </source>
</evidence>
<gene>
    <name evidence="4" type="ORF">DYB32_009861</name>
</gene>
<proteinExistence type="predicted"/>
<keyword evidence="5" id="KW-1185">Reference proteome</keyword>
<dbReference type="VEuPathDB" id="FungiDB:H310_13739"/>
<dbReference type="InterPro" id="IPR036875">
    <property type="entry name" value="Znf_CCHC_sf"/>
</dbReference>
<dbReference type="Pfam" id="PF22936">
    <property type="entry name" value="Pol_BBD"/>
    <property type="match status" value="1"/>
</dbReference>
<name>A0A418AHS0_9STRA</name>
<sequence length="495" mass="55514">MPTSTALDASSEDQKAFGILIDTLVPSQYRYIDGHTRVRIAYDALVAQHKPKTKIDQIQVAMEWAKLSWDPSQETLPDFIYRFQILVQRNGGRGRGRGRGASRSGQAERNDRSAAKGTCHYCGKEGHWQSECRKKTRVNGRPNPKGHLPDGKDDHSNAAVFMFSATESGIDMIAISQEVPENETKNNEEPDEKPTQDTAVVNGPIYMGEPGEALPLRTDPDWHPTVQPVRLVFVYGSPSPTWVTFMSQTDLETMYHTTPIMDITMVAEIPPWLSHRYLITKYDVRDIDCRPRDAEEYSLWLGPDAYESYIVDHEFYLPEYTYVDNANDIRINQRRHTFVHPTGGPYEATMDSDDEPEANFEVASSYEDRNDSDANDMVYSVEASHARTIEHRIVVDSGASAHMTGASEHLFDTKPCNRQVVVANDNVTVATTMGKLNISTPSHTTLTLTDVLLIKGMSTTLLSIPACGPTPKSVWNSNKTRVQFCSVPSPWRALQ</sequence>
<dbReference type="GO" id="GO:0008270">
    <property type="term" value="F:zinc ion binding"/>
    <property type="evidence" value="ECO:0007669"/>
    <property type="project" value="UniProtKB-KW"/>
</dbReference>
<evidence type="ECO:0000313" key="5">
    <source>
        <dbReference type="Proteomes" id="UP000285060"/>
    </source>
</evidence>
<dbReference type="AlphaFoldDB" id="A0A418AHS0"/>
<evidence type="ECO:0000313" key="4">
    <source>
        <dbReference type="EMBL" id="RHY21236.1"/>
    </source>
</evidence>
<dbReference type="EMBL" id="QUSY01002434">
    <property type="protein sequence ID" value="RHY21236.1"/>
    <property type="molecule type" value="Genomic_DNA"/>
</dbReference>
<feature type="region of interest" description="Disordered" evidence="2">
    <location>
        <begin position="130"/>
        <end position="156"/>
    </location>
</feature>
<evidence type="ECO:0000256" key="2">
    <source>
        <dbReference type="SAM" id="MobiDB-lite"/>
    </source>
</evidence>
<dbReference type="Pfam" id="PF00098">
    <property type="entry name" value="zf-CCHC"/>
    <property type="match status" value="1"/>
</dbReference>